<dbReference type="EMBL" id="QKRA01000002">
    <property type="protein sequence ID" value="RDL45354.1"/>
    <property type="molecule type" value="Genomic_DNA"/>
</dbReference>
<proteinExistence type="predicted"/>
<name>A0A370UC54_9GAMM</name>
<comment type="caution">
    <text evidence="1">The sequence shown here is derived from an EMBL/GenBank/DDBJ whole genome shotgun (WGS) entry which is preliminary data.</text>
</comment>
<dbReference type="Proteomes" id="UP000254326">
    <property type="component" value="Unassembled WGS sequence"/>
</dbReference>
<accession>A0A370UC54</accession>
<gene>
    <name evidence="1" type="ORF">DN730_07025</name>
</gene>
<reference evidence="1 2" key="1">
    <citation type="submission" date="2018-06" db="EMBL/GenBank/DDBJ databases">
        <title>Marinomonas sp. YLB-05 draft genome sequence.</title>
        <authorList>
            <person name="Yu L."/>
            <person name="Tang X."/>
        </authorList>
    </citation>
    <scope>NUCLEOTIDE SEQUENCE [LARGE SCALE GENOMIC DNA]</scope>
    <source>
        <strain evidence="1 2">YLB-05</strain>
    </source>
</reference>
<sequence length="66" mass="7141">MLKSKQWQRKSGYALSVGALVVPTNHAEQIGMESTSLNSSQGMAPKALTPYWSAQGVDIQPLLNKP</sequence>
<keyword evidence="2" id="KW-1185">Reference proteome</keyword>
<dbReference type="RefSeq" id="WP_115467387.1">
    <property type="nucleotide sequence ID" value="NZ_QKRA01000002.1"/>
</dbReference>
<dbReference type="AlphaFoldDB" id="A0A370UC54"/>
<evidence type="ECO:0000313" key="2">
    <source>
        <dbReference type="Proteomes" id="UP000254326"/>
    </source>
</evidence>
<evidence type="ECO:0000313" key="1">
    <source>
        <dbReference type="EMBL" id="RDL45354.1"/>
    </source>
</evidence>
<protein>
    <submittedName>
        <fullName evidence="1">Uncharacterized protein</fullName>
    </submittedName>
</protein>
<organism evidence="1 2">
    <name type="scientific">Marinomonas piezotolerans</name>
    <dbReference type="NCBI Taxonomy" id="2213058"/>
    <lineage>
        <taxon>Bacteria</taxon>
        <taxon>Pseudomonadati</taxon>
        <taxon>Pseudomonadota</taxon>
        <taxon>Gammaproteobacteria</taxon>
        <taxon>Oceanospirillales</taxon>
        <taxon>Oceanospirillaceae</taxon>
        <taxon>Marinomonas</taxon>
    </lineage>
</organism>